<reference evidence="2" key="1">
    <citation type="submission" date="2016-10" db="EMBL/GenBank/DDBJ databases">
        <title>Sequence of Gallionella enrichment culture.</title>
        <authorList>
            <person name="Poehlein A."/>
            <person name="Muehling M."/>
            <person name="Daniel R."/>
        </authorList>
    </citation>
    <scope>NUCLEOTIDE SEQUENCE</scope>
</reference>
<dbReference type="InterPro" id="IPR053864">
    <property type="entry name" value="DUF6933"/>
</dbReference>
<dbReference type="EMBL" id="MLJW01001813">
    <property type="protein sequence ID" value="OIQ76640.1"/>
    <property type="molecule type" value="Genomic_DNA"/>
</dbReference>
<gene>
    <name evidence="2" type="ORF">GALL_416720</name>
</gene>
<dbReference type="Pfam" id="PF22016">
    <property type="entry name" value="DUF6933"/>
    <property type="match status" value="1"/>
</dbReference>
<comment type="caution">
    <text evidence="2">The sequence shown here is derived from an EMBL/GenBank/DDBJ whole genome shotgun (WGS) entry which is preliminary data.</text>
</comment>
<name>A0A1J5Q061_9ZZZZ</name>
<protein>
    <recommendedName>
        <fullName evidence="1">DUF6933 domain-containing protein</fullName>
    </recommendedName>
</protein>
<evidence type="ECO:0000259" key="1">
    <source>
        <dbReference type="Pfam" id="PF22016"/>
    </source>
</evidence>
<proteinExistence type="predicted"/>
<feature type="domain" description="DUF6933" evidence="1">
    <location>
        <begin position="2"/>
        <end position="159"/>
    </location>
</feature>
<dbReference type="AlphaFoldDB" id="A0A1J5Q061"/>
<sequence length="168" mass="18729">MILHCSQKLAAKLADVSPVPLEETSPLGSWHGHLLTIDRRPCAMFCHDATRYVLFLPGLRKAQFAALGNPWFRELFTASLAVLGCPDAQIRKAELTFGPVRYDMATDRSVMGSIKVAQQDLWAWLRDVPNVMDADPLAAAHWLNHRPTSARGKSLWPDRAMLEQLAAL</sequence>
<evidence type="ECO:0000313" key="2">
    <source>
        <dbReference type="EMBL" id="OIQ76640.1"/>
    </source>
</evidence>
<organism evidence="2">
    <name type="scientific">mine drainage metagenome</name>
    <dbReference type="NCBI Taxonomy" id="410659"/>
    <lineage>
        <taxon>unclassified sequences</taxon>
        <taxon>metagenomes</taxon>
        <taxon>ecological metagenomes</taxon>
    </lineage>
</organism>
<accession>A0A1J5Q061</accession>